<accession>U7URG1</accession>
<keyword evidence="2 6" id="KW-0547">Nucleotide-binding</keyword>
<comment type="subunit">
    <text evidence="6">Homodimer.</text>
</comment>
<keyword evidence="3 6" id="KW-0067">ATP-binding</keyword>
<reference evidence="7 8" key="1">
    <citation type="submission" date="2013-09" db="EMBL/GenBank/DDBJ databases">
        <authorList>
            <person name="Durkin A.S."/>
            <person name="Haft D.R."/>
            <person name="McCorrison J."/>
            <person name="Torralba M."/>
            <person name="Gillis M."/>
            <person name="Haft D.H."/>
            <person name="Methe B."/>
            <person name="Sutton G."/>
            <person name="Nelson K.E."/>
        </authorList>
    </citation>
    <scope>NUCLEOTIDE SEQUENCE [LARGE SCALE GENOMIC DNA]</scope>
    <source>
        <strain evidence="7 8">BV3C16-1</strain>
    </source>
</reference>
<dbReference type="PATRIC" id="fig|1111454.3.peg.628"/>
<comment type="caution">
    <text evidence="7">The sequence shown here is derived from an EMBL/GenBank/DDBJ whole genome shotgun (WGS) entry which is preliminary data.</text>
</comment>
<evidence type="ECO:0000256" key="2">
    <source>
        <dbReference type="ARBA" id="ARBA00022741"/>
    </source>
</evidence>
<dbReference type="eggNOG" id="COG0489">
    <property type="taxonomic scope" value="Bacteria"/>
</dbReference>
<dbReference type="InterPro" id="IPR019591">
    <property type="entry name" value="Mrp/NBP35_ATP-bd"/>
</dbReference>
<dbReference type="RefSeq" id="WP_023053145.1">
    <property type="nucleotide sequence ID" value="NZ_AWXA01000009.1"/>
</dbReference>
<dbReference type="CDD" id="cd02037">
    <property type="entry name" value="Mrp_NBP35"/>
    <property type="match status" value="1"/>
</dbReference>
<dbReference type="SUPFAM" id="SSF52540">
    <property type="entry name" value="P-loop containing nucleoside triphosphate hydrolases"/>
    <property type="match status" value="1"/>
</dbReference>
<dbReference type="EMBL" id="AWXA01000009">
    <property type="protein sequence ID" value="ERT61494.1"/>
    <property type="molecule type" value="Genomic_DNA"/>
</dbReference>
<keyword evidence="6" id="KW-0378">Hydrolase</keyword>
<sequence>MSESCNQSCSSCSSNCSSRKEPQDLLAKLHEGSQVKHVIAIVSGKGGVGKSLVTSLLATQMQRQGYKTAILDADITGPSIPTTFGLHKRAEGAENGIYPVETKTGIKVMSMNVLLEDTGDPVVWRGPVIAGAVTQFWTDVLWGDIDYMFVDMPPGTGDVPLTVFQSLPIDGIFVVTSPQELVSMIVEKALRMSELMKVPVLGLIENMSYFECPDCHSRHEIFGPSRADASAAKYDIPHVAKLPIDPNFAAHCDKGEIETYGATYLEDTAAYLTGIFGK</sequence>
<evidence type="ECO:0000256" key="4">
    <source>
        <dbReference type="ARBA" id="ARBA00023004"/>
    </source>
</evidence>
<keyword evidence="5 6" id="KW-0411">Iron-sulfur</keyword>
<dbReference type="STRING" id="1111454.HMPREF1250_0514"/>
<name>U7URG1_9FIRM</name>
<dbReference type="PANTHER" id="PTHR42961">
    <property type="entry name" value="IRON-SULFUR PROTEIN NUBPL"/>
    <property type="match status" value="1"/>
</dbReference>
<keyword evidence="1 6" id="KW-0479">Metal-binding</keyword>
<evidence type="ECO:0000313" key="7">
    <source>
        <dbReference type="EMBL" id="ERT61494.1"/>
    </source>
</evidence>
<dbReference type="FunFam" id="3.40.50.300:FF:001119">
    <property type="entry name" value="Iron-sulfur cluster carrier protein"/>
    <property type="match status" value="1"/>
</dbReference>
<evidence type="ECO:0000256" key="3">
    <source>
        <dbReference type="ARBA" id="ARBA00022840"/>
    </source>
</evidence>
<dbReference type="GO" id="GO:0005524">
    <property type="term" value="F:ATP binding"/>
    <property type="evidence" value="ECO:0007669"/>
    <property type="project" value="UniProtKB-UniRule"/>
</dbReference>
<protein>
    <recommendedName>
        <fullName evidence="6">Iron-sulfur cluster carrier protein</fullName>
    </recommendedName>
</protein>
<gene>
    <name evidence="7" type="ORF">HMPREF1250_0514</name>
</gene>
<comment type="similarity">
    <text evidence="6">Belongs to the Mrp/NBP35 ATP-binding proteins family.</text>
</comment>
<dbReference type="Pfam" id="PF10609">
    <property type="entry name" value="ParA"/>
    <property type="match status" value="1"/>
</dbReference>
<feature type="binding site" evidence="6">
    <location>
        <begin position="44"/>
        <end position="51"/>
    </location>
    <ligand>
        <name>ATP</name>
        <dbReference type="ChEBI" id="CHEBI:30616"/>
    </ligand>
</feature>
<proteinExistence type="inferred from homology"/>
<evidence type="ECO:0000256" key="6">
    <source>
        <dbReference type="HAMAP-Rule" id="MF_02040"/>
    </source>
</evidence>
<dbReference type="InterPro" id="IPR044304">
    <property type="entry name" value="NUBPL-like"/>
</dbReference>
<dbReference type="Gene3D" id="3.40.50.300">
    <property type="entry name" value="P-loop containing nucleotide triphosphate hydrolases"/>
    <property type="match status" value="1"/>
</dbReference>
<dbReference type="GO" id="GO:0016887">
    <property type="term" value="F:ATP hydrolysis activity"/>
    <property type="evidence" value="ECO:0007669"/>
    <property type="project" value="UniProtKB-UniRule"/>
</dbReference>
<dbReference type="AlphaFoldDB" id="U7URG1"/>
<organism evidence="7 8">
    <name type="scientific">Megasphaera vaginalis</name>
    <name type="common">ex Srinivasan et al. 2021</name>
    <dbReference type="NCBI Taxonomy" id="1111454"/>
    <lineage>
        <taxon>Bacteria</taxon>
        <taxon>Bacillati</taxon>
        <taxon>Bacillota</taxon>
        <taxon>Negativicutes</taxon>
        <taxon>Veillonellales</taxon>
        <taxon>Veillonellaceae</taxon>
        <taxon>Megasphaera</taxon>
    </lineage>
</organism>
<dbReference type="InterPro" id="IPR027417">
    <property type="entry name" value="P-loop_NTPase"/>
</dbReference>
<dbReference type="GO" id="GO:0016226">
    <property type="term" value="P:iron-sulfur cluster assembly"/>
    <property type="evidence" value="ECO:0007669"/>
    <property type="project" value="InterPro"/>
</dbReference>
<evidence type="ECO:0000313" key="8">
    <source>
        <dbReference type="Proteomes" id="UP000017090"/>
    </source>
</evidence>
<keyword evidence="4 6" id="KW-0408">Iron</keyword>
<dbReference type="GO" id="GO:0051539">
    <property type="term" value="F:4 iron, 4 sulfur cluster binding"/>
    <property type="evidence" value="ECO:0007669"/>
    <property type="project" value="TreeGrafter"/>
</dbReference>
<comment type="function">
    <text evidence="6">Binds and transfers iron-sulfur (Fe-S) clusters to target apoproteins. Can hydrolyze ATP.</text>
</comment>
<dbReference type="GO" id="GO:0140663">
    <property type="term" value="F:ATP-dependent FeS chaperone activity"/>
    <property type="evidence" value="ECO:0007669"/>
    <property type="project" value="InterPro"/>
</dbReference>
<dbReference type="Proteomes" id="UP000017090">
    <property type="component" value="Unassembled WGS sequence"/>
</dbReference>
<evidence type="ECO:0000256" key="1">
    <source>
        <dbReference type="ARBA" id="ARBA00022723"/>
    </source>
</evidence>
<dbReference type="InterPro" id="IPR033756">
    <property type="entry name" value="YlxH/NBP35"/>
</dbReference>
<evidence type="ECO:0000256" key="5">
    <source>
        <dbReference type="ARBA" id="ARBA00023014"/>
    </source>
</evidence>
<dbReference type="PANTHER" id="PTHR42961:SF2">
    <property type="entry name" value="IRON-SULFUR PROTEIN NUBPL"/>
    <property type="match status" value="1"/>
</dbReference>
<dbReference type="GO" id="GO:0046872">
    <property type="term" value="F:metal ion binding"/>
    <property type="evidence" value="ECO:0007669"/>
    <property type="project" value="UniProtKB-KW"/>
</dbReference>
<dbReference type="HAMAP" id="MF_02040">
    <property type="entry name" value="Mrp_NBP35"/>
    <property type="match status" value="1"/>
</dbReference>
<keyword evidence="8" id="KW-1185">Reference proteome</keyword>
<dbReference type="OrthoDB" id="9809679at2"/>